<accession>A0A1H9YCB1</accession>
<organism evidence="1 2">
    <name type="scientific">Thorsellia anophelis DSM 18579</name>
    <dbReference type="NCBI Taxonomy" id="1123402"/>
    <lineage>
        <taxon>Bacteria</taxon>
        <taxon>Pseudomonadati</taxon>
        <taxon>Pseudomonadota</taxon>
        <taxon>Gammaproteobacteria</taxon>
        <taxon>Enterobacterales</taxon>
        <taxon>Thorselliaceae</taxon>
        <taxon>Thorsellia</taxon>
    </lineage>
</organism>
<name>A0A1H9YCB1_9GAMM</name>
<evidence type="ECO:0000313" key="1">
    <source>
        <dbReference type="EMBL" id="SES66507.1"/>
    </source>
</evidence>
<reference evidence="2" key="1">
    <citation type="submission" date="2016-10" db="EMBL/GenBank/DDBJ databases">
        <authorList>
            <person name="Varghese N."/>
            <person name="Submissions S."/>
        </authorList>
    </citation>
    <scope>NUCLEOTIDE SEQUENCE [LARGE SCALE GENOMIC DNA]</scope>
    <source>
        <strain evidence="2">DSM 18579</strain>
    </source>
</reference>
<protein>
    <submittedName>
        <fullName evidence="1">Uncharacterized protein</fullName>
    </submittedName>
</protein>
<gene>
    <name evidence="1" type="ORF">SAMN02583745_00176</name>
</gene>
<sequence>MKTISINELKSRMLNTPEAIEAYERADRELEIIELLYAI</sequence>
<dbReference type="EMBL" id="FOHV01000001">
    <property type="protein sequence ID" value="SES66507.1"/>
    <property type="molecule type" value="Genomic_DNA"/>
</dbReference>
<proteinExistence type="predicted"/>
<dbReference type="STRING" id="1123402.SAMN02583745_00176"/>
<keyword evidence="2" id="KW-1185">Reference proteome</keyword>
<dbReference type="AlphaFoldDB" id="A0A1H9YCB1"/>
<dbReference type="Proteomes" id="UP000242642">
    <property type="component" value="Unassembled WGS sequence"/>
</dbReference>
<evidence type="ECO:0000313" key="2">
    <source>
        <dbReference type="Proteomes" id="UP000242642"/>
    </source>
</evidence>